<dbReference type="RefSeq" id="WP_205713316.1">
    <property type="nucleotide sequence ID" value="NZ_CP049055.1"/>
</dbReference>
<dbReference type="AlphaFoldDB" id="A0A6G7GU17"/>
<dbReference type="EMBL" id="CP049055">
    <property type="protein sequence ID" value="QII13005.1"/>
    <property type="molecule type" value="Genomic_DNA"/>
</dbReference>
<accession>A0A6G7GU17</accession>
<dbReference type="Proteomes" id="UP000501926">
    <property type="component" value="Chromosome"/>
</dbReference>
<reference evidence="1 2" key="1">
    <citation type="submission" date="2020-02" db="EMBL/GenBank/DDBJ databases">
        <title>Newly sequenced genome of strain CSTR1 showed variability in Candidatus Kuenenia stuttgartiensis genomes.</title>
        <authorList>
            <person name="Ding C."/>
            <person name="Adrian L."/>
        </authorList>
    </citation>
    <scope>NUCLEOTIDE SEQUENCE [LARGE SCALE GENOMIC DNA]</scope>
    <source>
        <strain evidence="1 2">CSTR1</strain>
    </source>
</reference>
<gene>
    <name evidence="1" type="ORF">KsCSTR_36260</name>
</gene>
<organism evidence="1 2">
    <name type="scientific">Kuenenia stuttgartiensis</name>
    <dbReference type="NCBI Taxonomy" id="174633"/>
    <lineage>
        <taxon>Bacteria</taxon>
        <taxon>Pseudomonadati</taxon>
        <taxon>Planctomycetota</taxon>
        <taxon>Candidatus Brocadiia</taxon>
        <taxon>Candidatus Brocadiales</taxon>
        <taxon>Candidatus Brocadiaceae</taxon>
        <taxon>Candidatus Kuenenia</taxon>
    </lineage>
</organism>
<evidence type="ECO:0000313" key="2">
    <source>
        <dbReference type="Proteomes" id="UP000501926"/>
    </source>
</evidence>
<sequence>MTAHKHIDQLAIKLFQVFSRVEYALKASGYNNGDGAAEANWQKFSSSIEYIIFNPNTVELKEAIEFIFHAPPKKQMIVDGVIAWADVEPNTNSRADKLLQYIRCVRNNLFHGGKFNGHWFAPERSEQLLRHSLVILTAVVEVVPNVRDAYHG</sequence>
<evidence type="ECO:0008006" key="3">
    <source>
        <dbReference type="Google" id="ProtNLM"/>
    </source>
</evidence>
<name>A0A6G7GU17_KUEST</name>
<evidence type="ECO:0000313" key="1">
    <source>
        <dbReference type="EMBL" id="QII13005.1"/>
    </source>
</evidence>
<protein>
    <recommendedName>
        <fullName evidence="3">Apea-like HEPN domain-containing protein</fullName>
    </recommendedName>
</protein>
<proteinExistence type="predicted"/>